<dbReference type="PANTHER" id="PTHR47613">
    <property type="entry name" value="SPERM ACROSOME MEMBRANE-ASSOCIATED PROTEIN 4"/>
    <property type="match status" value="1"/>
</dbReference>
<evidence type="ECO:0000256" key="1">
    <source>
        <dbReference type="ARBA" id="ARBA00004609"/>
    </source>
</evidence>
<evidence type="ECO:0000256" key="10">
    <source>
        <dbReference type="SAM" id="SignalP"/>
    </source>
</evidence>
<feature type="domain" description="UPAR/Ly6" evidence="11">
    <location>
        <begin position="27"/>
        <end position="122"/>
    </location>
</feature>
<comment type="caution">
    <text evidence="12">The sequence shown here is derived from an EMBL/GenBank/DDBJ whole genome shotgun (WGS) entry which is preliminary data.</text>
</comment>
<dbReference type="GO" id="GO:0035036">
    <property type="term" value="P:sperm-egg recognition"/>
    <property type="evidence" value="ECO:0007669"/>
    <property type="project" value="TreeGrafter"/>
</dbReference>
<dbReference type="InterPro" id="IPR016054">
    <property type="entry name" value="LY6_UPA_recep-like"/>
</dbReference>
<evidence type="ECO:0000256" key="2">
    <source>
        <dbReference type="ARBA" id="ARBA00022475"/>
    </source>
</evidence>
<evidence type="ECO:0000313" key="13">
    <source>
        <dbReference type="Proteomes" id="UP001046870"/>
    </source>
</evidence>
<dbReference type="GO" id="GO:0005886">
    <property type="term" value="C:plasma membrane"/>
    <property type="evidence" value="ECO:0007669"/>
    <property type="project" value="UniProtKB-SubCell"/>
</dbReference>
<dbReference type="EMBL" id="JAFDVH010000021">
    <property type="protein sequence ID" value="KAG7457544.1"/>
    <property type="molecule type" value="Genomic_DNA"/>
</dbReference>
<keyword evidence="3" id="KW-0336">GPI-anchor</keyword>
<proteinExistence type="inferred from homology"/>
<dbReference type="AlphaFoldDB" id="A0A9D3PEK6"/>
<dbReference type="Pfam" id="PF00021">
    <property type="entry name" value="UPAR_LY6"/>
    <property type="match status" value="1"/>
</dbReference>
<reference evidence="12" key="1">
    <citation type="submission" date="2021-01" db="EMBL/GenBank/DDBJ databases">
        <authorList>
            <person name="Zahm M."/>
            <person name="Roques C."/>
            <person name="Cabau C."/>
            <person name="Klopp C."/>
            <person name="Donnadieu C."/>
            <person name="Jouanno E."/>
            <person name="Lampietro C."/>
            <person name="Louis A."/>
            <person name="Herpin A."/>
            <person name="Echchiki A."/>
            <person name="Berthelot C."/>
            <person name="Parey E."/>
            <person name="Roest-Crollius H."/>
            <person name="Braasch I."/>
            <person name="Postlethwait J."/>
            <person name="Bobe J."/>
            <person name="Montfort J."/>
            <person name="Bouchez O."/>
            <person name="Begum T."/>
            <person name="Mejri S."/>
            <person name="Adams A."/>
            <person name="Chen W.-J."/>
            <person name="Guiguen Y."/>
        </authorList>
    </citation>
    <scope>NUCLEOTIDE SEQUENCE</scope>
    <source>
        <strain evidence="12">YG-15Mar2019-1</strain>
        <tissue evidence="12">Brain</tissue>
    </source>
</reference>
<evidence type="ECO:0000256" key="4">
    <source>
        <dbReference type="ARBA" id="ARBA00022729"/>
    </source>
</evidence>
<evidence type="ECO:0000256" key="8">
    <source>
        <dbReference type="ARBA" id="ARBA00023288"/>
    </source>
</evidence>
<dbReference type="InterPro" id="IPR046354">
    <property type="entry name" value="SPACA4/Bouncer"/>
</dbReference>
<organism evidence="12 13">
    <name type="scientific">Megalops atlanticus</name>
    <name type="common">Tarpon</name>
    <name type="synonym">Clupea gigantea</name>
    <dbReference type="NCBI Taxonomy" id="7932"/>
    <lineage>
        <taxon>Eukaryota</taxon>
        <taxon>Metazoa</taxon>
        <taxon>Chordata</taxon>
        <taxon>Craniata</taxon>
        <taxon>Vertebrata</taxon>
        <taxon>Euteleostomi</taxon>
        <taxon>Actinopterygii</taxon>
        <taxon>Neopterygii</taxon>
        <taxon>Teleostei</taxon>
        <taxon>Elopiformes</taxon>
        <taxon>Megalopidae</taxon>
        <taxon>Megalops</taxon>
    </lineage>
</organism>
<evidence type="ECO:0000256" key="9">
    <source>
        <dbReference type="ARBA" id="ARBA00029446"/>
    </source>
</evidence>
<gene>
    <name evidence="12" type="ORF">MATL_G00228380</name>
</gene>
<feature type="signal peptide" evidence="10">
    <location>
        <begin position="1"/>
        <end position="23"/>
    </location>
</feature>
<dbReference type="OrthoDB" id="1935530at2759"/>
<evidence type="ECO:0000256" key="6">
    <source>
        <dbReference type="ARBA" id="ARBA00023157"/>
    </source>
</evidence>
<comment type="subcellular location">
    <subcellularLocation>
        <location evidence="1">Cell membrane</location>
        <topology evidence="1">Lipid-anchor</topology>
        <topology evidence="1">GPI-anchor</topology>
    </subcellularLocation>
</comment>
<dbReference type="Proteomes" id="UP001046870">
    <property type="component" value="Chromosome 21"/>
</dbReference>
<dbReference type="SUPFAM" id="SSF57302">
    <property type="entry name" value="Snake toxin-like"/>
    <property type="match status" value="1"/>
</dbReference>
<name>A0A9D3PEK6_MEGAT</name>
<keyword evidence="5" id="KW-0472">Membrane</keyword>
<comment type="similarity">
    <text evidence="9">Belongs to the SPACA4/bouncer family.</text>
</comment>
<dbReference type="GO" id="GO:0098552">
    <property type="term" value="C:side of membrane"/>
    <property type="evidence" value="ECO:0007669"/>
    <property type="project" value="UniProtKB-KW"/>
</dbReference>
<keyword evidence="4 10" id="KW-0732">Signal</keyword>
<evidence type="ECO:0000256" key="5">
    <source>
        <dbReference type="ARBA" id="ARBA00023136"/>
    </source>
</evidence>
<protein>
    <recommendedName>
        <fullName evidence="11">UPAR/Ly6 domain-containing protein</fullName>
    </recommendedName>
</protein>
<dbReference type="Gene3D" id="2.10.60.10">
    <property type="entry name" value="CD59"/>
    <property type="match status" value="1"/>
</dbReference>
<feature type="chain" id="PRO_5038646226" description="UPAR/Ly6 domain-containing protein" evidence="10">
    <location>
        <begin position="24"/>
        <end position="130"/>
    </location>
</feature>
<keyword evidence="2" id="KW-1003">Cell membrane</keyword>
<keyword evidence="8" id="KW-0449">Lipoprotein</keyword>
<keyword evidence="13" id="KW-1185">Reference proteome</keyword>
<keyword evidence="7" id="KW-0325">Glycoprotein</keyword>
<keyword evidence="6" id="KW-1015">Disulfide bond</keyword>
<dbReference type="SMART" id="SM00134">
    <property type="entry name" value="LU"/>
    <property type="match status" value="1"/>
</dbReference>
<evidence type="ECO:0000313" key="12">
    <source>
        <dbReference type="EMBL" id="KAG7457544.1"/>
    </source>
</evidence>
<evidence type="ECO:0000256" key="7">
    <source>
        <dbReference type="ARBA" id="ARBA00023180"/>
    </source>
</evidence>
<evidence type="ECO:0000259" key="11">
    <source>
        <dbReference type="SMART" id="SM00134"/>
    </source>
</evidence>
<dbReference type="PANTHER" id="PTHR47613:SF1">
    <property type="entry name" value="SPERM ACROSOME MEMBRANE-ASSOCIATED PROTEIN 4"/>
    <property type="match status" value="1"/>
</dbReference>
<evidence type="ECO:0000256" key="3">
    <source>
        <dbReference type="ARBA" id="ARBA00022622"/>
    </source>
</evidence>
<accession>A0A9D3PEK6</accession>
<dbReference type="InterPro" id="IPR045860">
    <property type="entry name" value="Snake_toxin-like_sf"/>
</dbReference>
<sequence length="130" mass="14192">MSQWKSAVSPSLLSLLLLSCVSTVVPLRCYTCLFPAISPMDCLKFPQECPADQRCLSSTAVGTRGDSYRVVLYEKSCAVPSQCGLTGQKYAVGLNFTFTNECCDTDLCNAAPYRSTTVITMLLPLTLTLW</sequence>
<dbReference type="PROSITE" id="PS51257">
    <property type="entry name" value="PROKAR_LIPOPROTEIN"/>
    <property type="match status" value="1"/>
</dbReference>